<feature type="domain" description="DAGKc" evidence="2">
    <location>
        <begin position="41"/>
        <end position="171"/>
    </location>
</feature>
<reference evidence="3 4" key="1">
    <citation type="journal article" date="2019" name="Int. J. Syst. Evol. Microbiol.">
        <title>The Global Catalogue of Microorganisms (GCM) 10K type strain sequencing project: providing services to taxonomists for standard genome sequencing and annotation.</title>
        <authorList>
            <consortium name="The Broad Institute Genomics Platform"/>
            <consortium name="The Broad Institute Genome Sequencing Center for Infectious Disease"/>
            <person name="Wu L."/>
            <person name="Ma J."/>
        </authorList>
    </citation>
    <scope>NUCLEOTIDE SEQUENCE [LARGE SCALE GENOMIC DNA]</scope>
    <source>
        <strain evidence="3 4">JCM 14323</strain>
    </source>
</reference>
<dbReference type="SMART" id="SM00046">
    <property type="entry name" value="DAGKc"/>
    <property type="match status" value="1"/>
</dbReference>
<sequence length="362" mass="39399">MTVPRRNHAPREPTFPYRGRVINEPVAPESSAPDSTDPERTPRRRAALIYNPVKLEADELRPVLEAAEAEAGWEPSLWLETTEEDPGAGQAAEALAEGADVVIAAGGDGTVRVVAEALRGSGVPLALLPSGTGNLLARNLDLTLDDAETSLRTALSGTDRPIDMALIEIRGDDGRTRRHAYLVMAGLGLDAKMLANTDDDLKAKAGWLAYVKAIGLALRDKNQLRLRYRLDGKGVRSMRAHTLMIGNCGSLPANILLLPDAAVDDGEFDIVVLRPEGFIGWVQIMTKIFWENGVLRRTTAGRRLMGLTKEVRALNYLKGRELVVSLSRAEQIQLDGDPFGEAKSFRTWVDPSSLLVRVPADD</sequence>
<evidence type="ECO:0000313" key="4">
    <source>
        <dbReference type="Proteomes" id="UP001501746"/>
    </source>
</evidence>
<dbReference type="PROSITE" id="PS50146">
    <property type="entry name" value="DAGK"/>
    <property type="match status" value="1"/>
</dbReference>
<dbReference type="InterPro" id="IPR016064">
    <property type="entry name" value="NAD/diacylglycerol_kinase_sf"/>
</dbReference>
<dbReference type="InterPro" id="IPR045540">
    <property type="entry name" value="YegS/DAGK_C"/>
</dbReference>
<evidence type="ECO:0000259" key="2">
    <source>
        <dbReference type="PROSITE" id="PS50146"/>
    </source>
</evidence>
<dbReference type="Pfam" id="PF00781">
    <property type="entry name" value="DAGK_cat"/>
    <property type="match status" value="1"/>
</dbReference>
<dbReference type="GO" id="GO:0016301">
    <property type="term" value="F:kinase activity"/>
    <property type="evidence" value="ECO:0007669"/>
    <property type="project" value="UniProtKB-KW"/>
</dbReference>
<dbReference type="Proteomes" id="UP001501746">
    <property type="component" value="Unassembled WGS sequence"/>
</dbReference>
<keyword evidence="3" id="KW-0808">Transferase</keyword>
<dbReference type="PANTHER" id="PTHR30492:SF0">
    <property type="entry name" value="METHYLGLYOXAL SYNTHASE"/>
    <property type="match status" value="1"/>
</dbReference>
<dbReference type="PANTHER" id="PTHR30492">
    <property type="entry name" value="METHYLGLYOXAL SYNTHASE"/>
    <property type="match status" value="1"/>
</dbReference>
<proteinExistence type="predicted"/>
<dbReference type="InterPro" id="IPR017438">
    <property type="entry name" value="ATP-NAD_kinase_N"/>
</dbReference>
<dbReference type="Gene3D" id="2.60.200.40">
    <property type="match status" value="1"/>
</dbReference>
<keyword evidence="4" id="KW-1185">Reference proteome</keyword>
<feature type="region of interest" description="Disordered" evidence="1">
    <location>
        <begin position="1"/>
        <end position="45"/>
    </location>
</feature>
<evidence type="ECO:0000313" key="3">
    <source>
        <dbReference type="EMBL" id="GAA1836164.1"/>
    </source>
</evidence>
<gene>
    <name evidence="3" type="ORF">GCM10009750_21160</name>
</gene>
<dbReference type="SUPFAM" id="SSF111331">
    <property type="entry name" value="NAD kinase/diacylglycerol kinase-like"/>
    <property type="match status" value="1"/>
</dbReference>
<dbReference type="InterPro" id="IPR004363">
    <property type="entry name" value="Methylgl_synth"/>
</dbReference>
<organism evidence="3 4">
    <name type="scientific">Agromyces salentinus</name>
    <dbReference type="NCBI Taxonomy" id="269421"/>
    <lineage>
        <taxon>Bacteria</taxon>
        <taxon>Bacillati</taxon>
        <taxon>Actinomycetota</taxon>
        <taxon>Actinomycetes</taxon>
        <taxon>Micrococcales</taxon>
        <taxon>Microbacteriaceae</taxon>
        <taxon>Agromyces</taxon>
    </lineage>
</organism>
<evidence type="ECO:0000256" key="1">
    <source>
        <dbReference type="SAM" id="MobiDB-lite"/>
    </source>
</evidence>
<name>A0ABN2MRR9_9MICO</name>
<protein>
    <submittedName>
        <fullName evidence="3">Diacylglycerol kinase family protein</fullName>
    </submittedName>
</protein>
<comment type="caution">
    <text evidence="3">The sequence shown here is derived from an EMBL/GenBank/DDBJ whole genome shotgun (WGS) entry which is preliminary data.</text>
</comment>
<accession>A0ABN2MRR9</accession>
<dbReference type="Pfam" id="PF19279">
    <property type="entry name" value="YegS_C"/>
    <property type="match status" value="1"/>
</dbReference>
<dbReference type="EMBL" id="BAAANK010000005">
    <property type="protein sequence ID" value="GAA1836164.1"/>
    <property type="molecule type" value="Genomic_DNA"/>
</dbReference>
<keyword evidence="3" id="KW-0418">Kinase</keyword>
<dbReference type="InterPro" id="IPR001206">
    <property type="entry name" value="Diacylglycerol_kinase_cat_dom"/>
</dbReference>
<dbReference type="Gene3D" id="3.40.50.10330">
    <property type="entry name" value="Probable inorganic polyphosphate/atp-NAD kinase, domain 1"/>
    <property type="match status" value="1"/>
</dbReference>